<dbReference type="SUPFAM" id="SSF56300">
    <property type="entry name" value="Metallo-dependent phosphatases"/>
    <property type="match status" value="1"/>
</dbReference>
<protein>
    <submittedName>
        <fullName evidence="2">Metallophosphoesterase</fullName>
    </submittedName>
</protein>
<dbReference type="PANTHER" id="PTHR30337">
    <property type="entry name" value="COMPONENT OF ATP-DEPENDENT DSDNA EXONUCLEASE"/>
    <property type="match status" value="1"/>
</dbReference>
<dbReference type="Pfam" id="PF00149">
    <property type="entry name" value="Metallophos"/>
    <property type="match status" value="1"/>
</dbReference>
<gene>
    <name evidence="2" type="ORF">RND61_15255</name>
</gene>
<dbReference type="Proteomes" id="UP001250181">
    <property type="component" value="Unassembled WGS sequence"/>
</dbReference>
<dbReference type="RefSeq" id="WP_315878479.1">
    <property type="nucleotide sequence ID" value="NZ_JAWCTQ010000016.1"/>
</dbReference>
<dbReference type="InterPro" id="IPR050535">
    <property type="entry name" value="DNA_Repair-Maintenance_Comp"/>
</dbReference>
<dbReference type="InterPro" id="IPR029052">
    <property type="entry name" value="Metallo-depent_PP-like"/>
</dbReference>
<keyword evidence="3" id="KW-1185">Reference proteome</keyword>
<name>A0ABU3QKV3_9ACTN</name>
<feature type="domain" description="Calcineurin-like phosphoesterase" evidence="1">
    <location>
        <begin position="4"/>
        <end position="198"/>
    </location>
</feature>
<proteinExistence type="predicted"/>
<dbReference type="PANTHER" id="PTHR30337:SF0">
    <property type="entry name" value="NUCLEASE SBCCD SUBUNIT D"/>
    <property type="match status" value="1"/>
</dbReference>
<accession>A0ABU3QKV3</accession>
<evidence type="ECO:0000259" key="1">
    <source>
        <dbReference type="Pfam" id="PF00149"/>
    </source>
</evidence>
<sequence>MLEKFVVFSDFHANTFSEFSHSDPVYGNSRFSEQIAVLQQVIDVAEKENATILFAGDLFHTRVRVDTLVFNHVYELIANSKQPIIMIKGNHDNITNMIDSPSSLDPFKYLNNVTVIEGVGKTKTEKGNVIVGACYGQEIDYIKSEMAKYSGDIFMGHMGVSGSLGVGSTELEGDFSKSDILELVDKKYEIGLLGHYHRQQQLTPKTMYVGNTVPMSFSDSGLIKGFYTFSITDEHKLKDLEFIPQEYAKGFLTIDLDKGMTLTEDDTINNYIRIRGNSDDLDLAKSLDKSSTGIPDTIRLETIKKSSSNNRLEMDDDSDFSPLSFTKAWAKANMPEMEKYLEEEIKEAL</sequence>
<organism evidence="2 3">
    <name type="scientific">Streptomyces tamarix</name>
    <dbReference type="NCBI Taxonomy" id="3078565"/>
    <lineage>
        <taxon>Bacteria</taxon>
        <taxon>Bacillati</taxon>
        <taxon>Actinomycetota</taxon>
        <taxon>Actinomycetes</taxon>
        <taxon>Kitasatosporales</taxon>
        <taxon>Streptomycetaceae</taxon>
        <taxon>Streptomyces</taxon>
    </lineage>
</organism>
<dbReference type="InterPro" id="IPR004843">
    <property type="entry name" value="Calcineurin-like_PHP"/>
</dbReference>
<comment type="caution">
    <text evidence="2">The sequence shown here is derived from an EMBL/GenBank/DDBJ whole genome shotgun (WGS) entry which is preliminary data.</text>
</comment>
<evidence type="ECO:0000313" key="2">
    <source>
        <dbReference type="EMBL" id="MDT9683405.1"/>
    </source>
</evidence>
<dbReference type="Gene3D" id="3.60.21.10">
    <property type="match status" value="1"/>
</dbReference>
<dbReference type="EMBL" id="JAWCTQ010000016">
    <property type="protein sequence ID" value="MDT9683405.1"/>
    <property type="molecule type" value="Genomic_DNA"/>
</dbReference>
<evidence type="ECO:0000313" key="3">
    <source>
        <dbReference type="Proteomes" id="UP001250181"/>
    </source>
</evidence>
<reference evidence="2 3" key="1">
    <citation type="submission" date="2023-09" db="EMBL/GenBank/DDBJ databases">
        <title>Streptomyces sp. nov.: A antagonism against Alternaria gaisen Producing Streptochlin, Isolated from Tamarix root soil.</title>
        <authorList>
            <person name="Chen Y."/>
        </authorList>
    </citation>
    <scope>NUCLEOTIDE SEQUENCE [LARGE SCALE GENOMIC DNA]</scope>
    <source>
        <strain evidence="2 3">TRM76323</strain>
    </source>
</reference>